<evidence type="ECO:0000256" key="3">
    <source>
        <dbReference type="ARBA" id="ARBA00022777"/>
    </source>
</evidence>
<dbReference type="SMART" id="SM00983">
    <property type="entry name" value="TPK_B1_binding"/>
    <property type="match status" value="1"/>
</dbReference>
<sequence length="211" mass="23368">MKVIIFTNGEYHDKGFYEEYLKKIKADYLICADGGANYARELDLKPDVIIGDMDSITAETRAFFKAIKFESYPTKKDETDTELAITHAIKMGADKVIILGGLGSRIDHSLGNIYLLKRFIDVGIEAEMVNEKNHICMIGKTTTFNFPTGTIVSILPIGGVVEGLTITGFEYPINEGQMTIDKPYGISNVTNDNTQCIAFKKGLLLIVIPED</sequence>
<keyword evidence="4" id="KW-0067">ATP-binding</keyword>
<evidence type="ECO:0000256" key="4">
    <source>
        <dbReference type="ARBA" id="ARBA00022840"/>
    </source>
</evidence>
<dbReference type="GO" id="GO:0004788">
    <property type="term" value="F:thiamine diphosphokinase activity"/>
    <property type="evidence" value="ECO:0007669"/>
    <property type="project" value="UniProtKB-EC"/>
</dbReference>
<dbReference type="SUPFAM" id="SSF63862">
    <property type="entry name" value="Thiamin pyrophosphokinase, substrate-binding domain"/>
    <property type="match status" value="1"/>
</dbReference>
<comment type="caution">
    <text evidence="7">The sequence shown here is derived from an EMBL/GenBank/DDBJ whole genome shotgun (WGS) entry which is preliminary data.</text>
</comment>
<evidence type="ECO:0000313" key="8">
    <source>
        <dbReference type="Proteomes" id="UP000622405"/>
    </source>
</evidence>
<dbReference type="InterPro" id="IPR006282">
    <property type="entry name" value="Thi_PPkinase"/>
</dbReference>
<keyword evidence="3" id="KW-0418">Kinase</keyword>
<name>A0ABR6YT74_9FIRM</name>
<feature type="domain" description="Thiamin pyrophosphokinase thiamin-binding" evidence="6">
    <location>
        <begin position="139"/>
        <end position="205"/>
    </location>
</feature>
<organism evidence="7 8">
    <name type="scientific">Acetobacterium malicum</name>
    <dbReference type="NCBI Taxonomy" id="52692"/>
    <lineage>
        <taxon>Bacteria</taxon>
        <taxon>Bacillati</taxon>
        <taxon>Bacillota</taxon>
        <taxon>Clostridia</taxon>
        <taxon>Eubacteriales</taxon>
        <taxon>Eubacteriaceae</taxon>
        <taxon>Acetobacterium</taxon>
    </lineage>
</organism>
<dbReference type="InterPro" id="IPR053149">
    <property type="entry name" value="TPK"/>
</dbReference>
<evidence type="ECO:0000259" key="6">
    <source>
        <dbReference type="SMART" id="SM00983"/>
    </source>
</evidence>
<dbReference type="SUPFAM" id="SSF63999">
    <property type="entry name" value="Thiamin pyrophosphokinase, catalytic domain"/>
    <property type="match status" value="1"/>
</dbReference>
<dbReference type="Proteomes" id="UP000622405">
    <property type="component" value="Unassembled WGS sequence"/>
</dbReference>
<dbReference type="CDD" id="cd07995">
    <property type="entry name" value="TPK"/>
    <property type="match status" value="1"/>
</dbReference>
<dbReference type="Gene3D" id="3.40.50.10240">
    <property type="entry name" value="Thiamin pyrophosphokinase, catalytic domain"/>
    <property type="match status" value="1"/>
</dbReference>
<keyword evidence="2" id="KW-0547">Nucleotide-binding</keyword>
<dbReference type="PANTHER" id="PTHR41299:SF1">
    <property type="entry name" value="THIAMINE PYROPHOSPHOKINASE"/>
    <property type="match status" value="1"/>
</dbReference>
<evidence type="ECO:0000256" key="5">
    <source>
        <dbReference type="NCBIfam" id="TIGR01378"/>
    </source>
</evidence>
<evidence type="ECO:0000256" key="1">
    <source>
        <dbReference type="ARBA" id="ARBA00022679"/>
    </source>
</evidence>
<dbReference type="Pfam" id="PF04265">
    <property type="entry name" value="TPK_B1_binding"/>
    <property type="match status" value="1"/>
</dbReference>
<proteinExistence type="predicted"/>
<accession>A0ABR6YT74</accession>
<gene>
    <name evidence="7" type="ORF">GH811_01685</name>
</gene>
<evidence type="ECO:0000313" key="7">
    <source>
        <dbReference type="EMBL" id="MBC3898327.1"/>
    </source>
</evidence>
<dbReference type="NCBIfam" id="TIGR01378">
    <property type="entry name" value="thi_PPkinase"/>
    <property type="match status" value="1"/>
</dbReference>
<keyword evidence="8" id="KW-1185">Reference proteome</keyword>
<protein>
    <recommendedName>
        <fullName evidence="5">Thiamine diphosphokinase</fullName>
        <ecNumber evidence="5">2.7.6.2</ecNumber>
    </recommendedName>
</protein>
<dbReference type="PANTHER" id="PTHR41299">
    <property type="entry name" value="THIAMINE PYROPHOSPHOKINASE"/>
    <property type="match status" value="1"/>
</dbReference>
<dbReference type="InterPro" id="IPR007371">
    <property type="entry name" value="TPK_catalytic"/>
</dbReference>
<dbReference type="Pfam" id="PF04263">
    <property type="entry name" value="TPK_catalytic"/>
    <property type="match status" value="1"/>
</dbReference>
<dbReference type="InterPro" id="IPR036759">
    <property type="entry name" value="TPK_catalytic_sf"/>
</dbReference>
<reference evidence="7 8" key="1">
    <citation type="journal article" date="2020" name="mSystems">
        <title>Defining Genomic and Predicted Metabolic Features of the Acetobacterium Genus.</title>
        <authorList>
            <person name="Ross D.E."/>
            <person name="Marshall C.W."/>
            <person name="Gulliver D."/>
            <person name="May H.D."/>
            <person name="Norman R.S."/>
        </authorList>
    </citation>
    <scope>NUCLEOTIDE SEQUENCE [LARGE SCALE GENOMIC DNA]</scope>
    <source>
        <strain evidence="7 8">DSM 4132</strain>
    </source>
</reference>
<evidence type="ECO:0000256" key="2">
    <source>
        <dbReference type="ARBA" id="ARBA00022741"/>
    </source>
</evidence>
<dbReference type="EMBL" id="WJBE01000001">
    <property type="protein sequence ID" value="MBC3898327.1"/>
    <property type="molecule type" value="Genomic_DNA"/>
</dbReference>
<dbReference type="InterPro" id="IPR036371">
    <property type="entry name" value="TPK_B1-bd_sf"/>
</dbReference>
<dbReference type="EC" id="2.7.6.2" evidence="5"/>
<dbReference type="RefSeq" id="WP_186893008.1">
    <property type="nucleotide sequence ID" value="NZ_WJBE01000001.1"/>
</dbReference>
<keyword evidence="1 7" id="KW-0808">Transferase</keyword>
<dbReference type="InterPro" id="IPR007373">
    <property type="entry name" value="Thiamin_PyroPKinase_B1-bd"/>
</dbReference>